<dbReference type="GO" id="GO:0007623">
    <property type="term" value="P:circadian rhythm"/>
    <property type="evidence" value="ECO:0007669"/>
    <property type="project" value="InterPro"/>
</dbReference>
<feature type="region of interest" description="Disordered" evidence="1">
    <location>
        <begin position="1"/>
        <end position="112"/>
    </location>
</feature>
<dbReference type="OrthoDB" id="2536795at2759"/>
<dbReference type="InParanoid" id="W2S316"/>
<feature type="compositionally biased region" description="Polar residues" evidence="1">
    <location>
        <begin position="528"/>
        <end position="537"/>
    </location>
</feature>
<feature type="compositionally biased region" description="Polar residues" evidence="1">
    <location>
        <begin position="911"/>
        <end position="924"/>
    </location>
</feature>
<reference evidence="2 3" key="1">
    <citation type="submission" date="2013-03" db="EMBL/GenBank/DDBJ databases">
        <title>The Genome Sequence of Phialophora europaea CBS 101466.</title>
        <authorList>
            <consortium name="The Broad Institute Genomics Platform"/>
            <person name="Cuomo C."/>
            <person name="de Hoog S."/>
            <person name="Gorbushina A."/>
            <person name="Walker B."/>
            <person name="Young S.K."/>
            <person name="Zeng Q."/>
            <person name="Gargeya S."/>
            <person name="Fitzgerald M."/>
            <person name="Haas B."/>
            <person name="Abouelleil A."/>
            <person name="Allen A.W."/>
            <person name="Alvarado L."/>
            <person name="Arachchi H.M."/>
            <person name="Berlin A.M."/>
            <person name="Chapman S.B."/>
            <person name="Gainer-Dewar J."/>
            <person name="Goldberg J."/>
            <person name="Griggs A."/>
            <person name="Gujja S."/>
            <person name="Hansen M."/>
            <person name="Howarth C."/>
            <person name="Imamovic A."/>
            <person name="Ireland A."/>
            <person name="Larimer J."/>
            <person name="McCowan C."/>
            <person name="Murphy C."/>
            <person name="Pearson M."/>
            <person name="Poon T.W."/>
            <person name="Priest M."/>
            <person name="Roberts A."/>
            <person name="Saif S."/>
            <person name="Shea T."/>
            <person name="Sisk P."/>
            <person name="Sykes S."/>
            <person name="Wortman J."/>
            <person name="Nusbaum C."/>
            <person name="Birren B."/>
        </authorList>
    </citation>
    <scope>NUCLEOTIDE SEQUENCE [LARGE SCALE GENOMIC DNA]</scope>
    <source>
        <strain evidence="2 3">CBS 101466</strain>
    </source>
</reference>
<feature type="compositionally biased region" description="Low complexity" evidence="1">
    <location>
        <begin position="206"/>
        <end position="239"/>
    </location>
</feature>
<proteinExistence type="predicted"/>
<dbReference type="Proteomes" id="UP000030752">
    <property type="component" value="Unassembled WGS sequence"/>
</dbReference>
<feature type="region of interest" description="Disordered" evidence="1">
    <location>
        <begin position="908"/>
        <end position="950"/>
    </location>
</feature>
<feature type="region of interest" description="Disordered" evidence="1">
    <location>
        <begin position="206"/>
        <end position="277"/>
    </location>
</feature>
<dbReference type="Pfam" id="PF09421">
    <property type="entry name" value="FRQ"/>
    <property type="match status" value="1"/>
</dbReference>
<feature type="compositionally biased region" description="Polar residues" evidence="1">
    <location>
        <begin position="559"/>
        <end position="577"/>
    </location>
</feature>
<feature type="compositionally biased region" description="Basic and acidic residues" evidence="1">
    <location>
        <begin position="77"/>
        <end position="87"/>
    </location>
</feature>
<feature type="compositionally biased region" description="Polar residues" evidence="1">
    <location>
        <begin position="48"/>
        <end position="75"/>
    </location>
</feature>
<dbReference type="GO" id="GO:0006355">
    <property type="term" value="P:regulation of DNA-templated transcription"/>
    <property type="evidence" value="ECO:0007669"/>
    <property type="project" value="InterPro"/>
</dbReference>
<dbReference type="GO" id="GO:0005634">
    <property type="term" value="C:nucleus"/>
    <property type="evidence" value="ECO:0007669"/>
    <property type="project" value="InterPro"/>
</dbReference>
<dbReference type="HOGENOM" id="CLU_007103_1_0_1"/>
<dbReference type="STRING" id="1220924.W2S316"/>
<keyword evidence="3" id="KW-1185">Reference proteome</keyword>
<feature type="compositionally biased region" description="Low complexity" evidence="1">
    <location>
        <begin position="814"/>
        <end position="823"/>
    </location>
</feature>
<feature type="region of interest" description="Disordered" evidence="1">
    <location>
        <begin position="501"/>
        <end position="577"/>
    </location>
</feature>
<sequence>MSSKDASAKYRDQNGPRSRKPVSRRTPPAESKSLPAHIKKELARANIPSAQAQDPSKQKASQIYKQDTQDSNGSDESAAKWFDKANERGPQGQRESPSNNEPPFFLGNQKNYFPNNFVSSGSDDELFGVEHLDNSENEDLRGVIDDLTVENKRLKLLLKSTRSRPSPSASEAPAQDRLFDVRVHGLSTDKKRELENLLRSFATGVRTSSNTASASSANRGSAQPQTLSEGSSSSLPHSSNGKVRPSAPDSGYGTNSTSGHTSANASHGALSVPQSSRNTKARNIHNYLHDIPDTLLPRHSLYMSKRAKMGLVVRRLENLFTGRQAGPGDHSQPHQQQEVSHSAAFADDPMHGAGRSEGTREAHMLPLDTKVNLDAEDRRNASPPSKKPKLNPEASERLTVDGSVAPSTSHASSPREQQRPTRPLDLDIHRAQVAAENIHYLHHLGMASPLVQGTMKPSPWIYLNLLISMAQLHTVNVTPAFIRQAIRKFSTKLEISADGHKVRWNGGSEGTTFSKDDERAMELVHPSPSESQEETGGNSSKRSKTNSSSNAMISEEPSSENITSGQQTSATSKQMVSTAATSNMLAGSTGKTKTSGTPFDYKPLVYKGKRYSPAVSYLDSSGSPCSHSNDSSGLVYALSKSNLNQRRNSDDGMITFYQNPYFCTDLSADNAPVNWIPQRKALPWDTLGLQRDYIGESPLRHHDSCYYAPQFAPEPYPDEASEPLMSLDLQKLQTSGEDETVPRELPVCGIGGVIPDDNFALDVKVIRHRAKQTQAKRLSPIPLTRTRKRKHFEYEVEECDHLELQPSRLPPPSYVFFPSSSSSADREDGDGYDSDESSSEVMELNPPPPAFLHQWSTESDDEFDDDGSSVDMLEMARAADPDRLAAQEREYLINQNIGRRLEGSLAATVGASRTGSSQPHSSELSEAVDQASVDSMDVDRDSDDDDNNDE</sequence>
<feature type="compositionally biased region" description="Basic and acidic residues" evidence="1">
    <location>
        <begin position="371"/>
        <end position="380"/>
    </location>
</feature>
<name>W2S316_CYPE1</name>
<dbReference type="InterPro" id="IPR018554">
    <property type="entry name" value="FRQ"/>
</dbReference>
<evidence type="ECO:0000313" key="3">
    <source>
        <dbReference type="Proteomes" id="UP000030752"/>
    </source>
</evidence>
<dbReference type="GeneID" id="19969603"/>
<accession>W2S316</accession>
<protein>
    <recommendedName>
        <fullName evidence="4">Frequency clock protein</fullName>
    </recommendedName>
</protein>
<dbReference type="RefSeq" id="XP_008714842.1">
    <property type="nucleotide sequence ID" value="XM_008716620.1"/>
</dbReference>
<feature type="compositionally biased region" description="Polar residues" evidence="1">
    <location>
        <begin position="252"/>
        <end position="265"/>
    </location>
</feature>
<dbReference type="eggNOG" id="ENOG502RXI4">
    <property type="taxonomic scope" value="Eukaryota"/>
</dbReference>
<evidence type="ECO:0000313" key="2">
    <source>
        <dbReference type="EMBL" id="ETN43106.1"/>
    </source>
</evidence>
<feature type="compositionally biased region" description="Basic and acidic residues" evidence="1">
    <location>
        <begin position="1"/>
        <end position="14"/>
    </location>
</feature>
<feature type="region of interest" description="Disordered" evidence="1">
    <location>
        <begin position="803"/>
        <end position="882"/>
    </location>
</feature>
<organism evidence="2 3">
    <name type="scientific">Cyphellophora europaea (strain CBS 101466)</name>
    <name type="common">Phialophora europaea</name>
    <dbReference type="NCBI Taxonomy" id="1220924"/>
    <lineage>
        <taxon>Eukaryota</taxon>
        <taxon>Fungi</taxon>
        <taxon>Dikarya</taxon>
        <taxon>Ascomycota</taxon>
        <taxon>Pezizomycotina</taxon>
        <taxon>Eurotiomycetes</taxon>
        <taxon>Chaetothyriomycetidae</taxon>
        <taxon>Chaetothyriales</taxon>
        <taxon>Cyphellophoraceae</taxon>
        <taxon>Cyphellophora</taxon>
    </lineage>
</organism>
<dbReference type="AlphaFoldDB" id="W2S316"/>
<feature type="compositionally biased region" description="Polar residues" evidence="1">
    <location>
        <begin position="405"/>
        <end position="415"/>
    </location>
</feature>
<feature type="region of interest" description="Disordered" evidence="1">
    <location>
        <begin position="322"/>
        <end position="421"/>
    </location>
</feature>
<feature type="compositionally biased region" description="Acidic residues" evidence="1">
    <location>
        <begin position="858"/>
        <end position="868"/>
    </location>
</feature>
<feature type="compositionally biased region" description="Acidic residues" evidence="1">
    <location>
        <begin position="827"/>
        <end position="838"/>
    </location>
</feature>
<dbReference type="VEuPathDB" id="FungiDB:HMPREF1541_02264"/>
<dbReference type="EMBL" id="KB822718">
    <property type="protein sequence ID" value="ETN43106.1"/>
    <property type="molecule type" value="Genomic_DNA"/>
</dbReference>
<evidence type="ECO:0000256" key="1">
    <source>
        <dbReference type="SAM" id="MobiDB-lite"/>
    </source>
</evidence>
<dbReference type="GO" id="GO:0005737">
    <property type="term" value="C:cytoplasm"/>
    <property type="evidence" value="ECO:0007669"/>
    <property type="project" value="InterPro"/>
</dbReference>
<feature type="compositionally biased region" description="Acidic residues" evidence="1">
    <location>
        <begin position="940"/>
        <end position="950"/>
    </location>
</feature>
<evidence type="ECO:0008006" key="4">
    <source>
        <dbReference type="Google" id="ProtNLM"/>
    </source>
</evidence>
<gene>
    <name evidence="2" type="ORF">HMPREF1541_02264</name>
</gene>